<dbReference type="Proteomes" id="UP000236584">
    <property type="component" value="Chromosome"/>
</dbReference>
<protein>
    <recommendedName>
        <fullName evidence="4">Peptidase C-terminal archaeal/bacterial domain-containing protein</fullName>
    </recommendedName>
</protein>
<evidence type="ECO:0008006" key="4">
    <source>
        <dbReference type="Google" id="ProtNLM"/>
    </source>
</evidence>
<dbReference type="Gene3D" id="2.60.120.380">
    <property type="match status" value="1"/>
</dbReference>
<feature type="region of interest" description="Disordered" evidence="1">
    <location>
        <begin position="1"/>
        <end position="28"/>
    </location>
</feature>
<accession>A0A2I8VEW6</accession>
<dbReference type="AlphaFoldDB" id="A0A2I8VEW6"/>
<dbReference type="KEGG" id="srub:C2R22_01040"/>
<name>A0A2I8VEW6_9EURY</name>
<reference evidence="2 3" key="1">
    <citation type="submission" date="2018-01" db="EMBL/GenBank/DDBJ databases">
        <title>Complete genome sequence of Salinigranum rubrum GX10T, an extremely halophilic archaeon isolated from a marine solar saltern.</title>
        <authorList>
            <person name="Han S."/>
        </authorList>
    </citation>
    <scope>NUCLEOTIDE SEQUENCE [LARGE SCALE GENOMIC DNA]</scope>
    <source>
        <strain evidence="2 3">GX10</strain>
    </source>
</reference>
<dbReference type="EMBL" id="CP026309">
    <property type="protein sequence ID" value="AUV80414.1"/>
    <property type="molecule type" value="Genomic_DNA"/>
</dbReference>
<sequence>MTLFGPNRQQIESKRIDGTSSGELSATVPRDGTYYLRVNGIEQTTGSYALTLTEADSTA</sequence>
<evidence type="ECO:0000256" key="1">
    <source>
        <dbReference type="SAM" id="MobiDB-lite"/>
    </source>
</evidence>
<keyword evidence="3" id="KW-1185">Reference proteome</keyword>
<evidence type="ECO:0000313" key="3">
    <source>
        <dbReference type="Proteomes" id="UP000236584"/>
    </source>
</evidence>
<organism evidence="2 3">
    <name type="scientific">Salinigranum rubrum</name>
    <dbReference type="NCBI Taxonomy" id="755307"/>
    <lineage>
        <taxon>Archaea</taxon>
        <taxon>Methanobacteriati</taxon>
        <taxon>Methanobacteriota</taxon>
        <taxon>Stenosarchaea group</taxon>
        <taxon>Halobacteria</taxon>
        <taxon>Halobacteriales</taxon>
        <taxon>Haloferacaceae</taxon>
        <taxon>Salinigranum</taxon>
    </lineage>
</organism>
<evidence type="ECO:0000313" key="2">
    <source>
        <dbReference type="EMBL" id="AUV80414.1"/>
    </source>
</evidence>
<gene>
    <name evidence="2" type="ORF">C2R22_01040</name>
</gene>
<proteinExistence type="predicted"/>